<evidence type="ECO:0000313" key="2">
    <source>
        <dbReference type="Proteomes" id="UP000315364"/>
    </source>
</evidence>
<dbReference type="Proteomes" id="UP000315364">
    <property type="component" value="Chromosome"/>
</dbReference>
<dbReference type="KEGG" id="dea:FPZ08_14080"/>
<name>A0A5B8LVY6_9HYPH</name>
<reference evidence="1 2" key="1">
    <citation type="submission" date="2019-07" db="EMBL/GenBank/DDBJ databases">
        <title>Full genome sequence of Devosia sp. Gsoil 520.</title>
        <authorList>
            <person name="Im W.-T."/>
        </authorList>
    </citation>
    <scope>NUCLEOTIDE SEQUENCE [LARGE SCALE GENOMIC DNA]</scope>
    <source>
        <strain evidence="1 2">Gsoil 520</strain>
    </source>
</reference>
<proteinExistence type="predicted"/>
<gene>
    <name evidence="1" type="ORF">FPZ08_14080</name>
</gene>
<organism evidence="1 2">
    <name type="scientific">Devosia ginsengisoli</name>
    <dbReference type="NCBI Taxonomy" id="400770"/>
    <lineage>
        <taxon>Bacteria</taxon>
        <taxon>Pseudomonadati</taxon>
        <taxon>Pseudomonadota</taxon>
        <taxon>Alphaproteobacteria</taxon>
        <taxon>Hyphomicrobiales</taxon>
        <taxon>Devosiaceae</taxon>
        <taxon>Devosia</taxon>
    </lineage>
</organism>
<accession>A0A5B8LVY6</accession>
<dbReference type="RefSeq" id="WP_146290591.1">
    <property type="nucleotide sequence ID" value="NZ_CP042304.1"/>
</dbReference>
<dbReference type="OrthoDB" id="7948219at2"/>
<evidence type="ECO:0000313" key="1">
    <source>
        <dbReference type="EMBL" id="QDZ11774.1"/>
    </source>
</evidence>
<protein>
    <submittedName>
        <fullName evidence="1">Uncharacterized protein</fullName>
    </submittedName>
</protein>
<keyword evidence="2" id="KW-1185">Reference proteome</keyword>
<sequence length="114" mass="12572">MAGYGENRVVIHGFGRQSNWLGRSGRAYDLVSENLDRFAMTDADLYLIAKGNHVLWVGSTGELVADPMSRTRFRLALDCADRAFRLLTPSAIAERLTTIWDLEGAEPAQGMQAA</sequence>
<dbReference type="EMBL" id="CP042304">
    <property type="protein sequence ID" value="QDZ11774.1"/>
    <property type="molecule type" value="Genomic_DNA"/>
</dbReference>
<dbReference type="AlphaFoldDB" id="A0A5B8LVY6"/>